<evidence type="ECO:0000313" key="1">
    <source>
        <dbReference type="EMBL" id="CCF75894.1"/>
    </source>
</evidence>
<organism evidence="1 2">
    <name type="scientific">Babesia microti (strain RI)</name>
    <dbReference type="NCBI Taxonomy" id="1133968"/>
    <lineage>
        <taxon>Eukaryota</taxon>
        <taxon>Sar</taxon>
        <taxon>Alveolata</taxon>
        <taxon>Apicomplexa</taxon>
        <taxon>Aconoidasida</taxon>
        <taxon>Piroplasmida</taxon>
        <taxon>Babesiidae</taxon>
        <taxon>Babesia</taxon>
    </lineage>
</organism>
<reference evidence="1 2" key="1">
    <citation type="journal article" date="2012" name="Nucleic Acids Res.">
        <title>Sequencing of the smallest Apicomplexan genome from the human pathogen Babesia microti.</title>
        <authorList>
            <person name="Cornillot E."/>
            <person name="Hadj-Kaddour K."/>
            <person name="Dassouli A."/>
            <person name="Noel B."/>
            <person name="Ranwez V."/>
            <person name="Vacherie B."/>
            <person name="Augagneur Y."/>
            <person name="Bres V."/>
            <person name="Duclos A."/>
            <person name="Randazzo S."/>
            <person name="Carcy B."/>
            <person name="Debierre-Grockiego F."/>
            <person name="Delbecq S."/>
            <person name="Moubri-Menage K."/>
            <person name="Shams-Eldin H."/>
            <person name="Usmani-Brown S."/>
            <person name="Bringaud F."/>
            <person name="Wincker P."/>
            <person name="Vivares C.P."/>
            <person name="Schwarz R.T."/>
            <person name="Schetters T.P."/>
            <person name="Krause P.J."/>
            <person name="Gorenflot A."/>
            <person name="Berry V."/>
            <person name="Barbe V."/>
            <person name="Ben Mamoun C."/>
        </authorList>
    </citation>
    <scope>NUCLEOTIDE SEQUENCE [LARGE SCALE GENOMIC DNA]</scope>
    <source>
        <strain evidence="1 2">RI</strain>
    </source>
</reference>
<dbReference type="KEGG" id="bmic:BmR1_04g08585"/>
<reference evidence="1 2" key="2">
    <citation type="journal article" date="2013" name="PLoS ONE">
        <title>Whole genome mapping and re-organization of the nuclear and mitochondrial genomes of Babesia microti isolates.</title>
        <authorList>
            <person name="Cornillot E."/>
            <person name="Dassouli A."/>
            <person name="Garg A."/>
            <person name="Pachikara N."/>
            <person name="Randazzo S."/>
            <person name="Depoix D."/>
            <person name="Carcy B."/>
            <person name="Delbecq S."/>
            <person name="Frutos R."/>
            <person name="Silva J.C."/>
            <person name="Sutton R."/>
            <person name="Krause P.J."/>
            <person name="Mamoun C.B."/>
        </authorList>
    </citation>
    <scope>NUCLEOTIDE SEQUENCE [LARGE SCALE GENOMIC DNA]</scope>
    <source>
        <strain evidence="1 2">RI</strain>
    </source>
</reference>
<sequence length="267" mass="30526">MTNRQISDNYSNYINDKYASTTITGDEYANLNSYPSTINSMSSKSQPNAKFCNNDIEKLINDPLINRKDLIMLLRKRMFNNSSVLKFNNVATCFENDIVNMNISANKPAKSIRTDVVNSDYKFDLLHNGKSLSSIPSIKHPLVIRDPIISQINNRKIISDVEIISALNKKELSVLQINKSDGAMCWESLLLELYNIPFELSDDKLECLFRMCKFKIISLQREQHLFNRPSDATICISYNTNDLKVLEIGCMLASRAILLHIKQIITY</sequence>
<reference evidence="1 2" key="3">
    <citation type="journal article" date="2016" name="Sci. Rep.">
        <title>Genome-wide diversity and gene expression profiling of Babesia microti isolates identify polymorphic genes that mediate host-pathogen interactions.</title>
        <authorList>
            <person name="Silva J.C."/>
            <person name="Cornillot E."/>
            <person name="McCracken C."/>
            <person name="Usmani-Brown S."/>
            <person name="Dwivedi A."/>
            <person name="Ifeonu O.O."/>
            <person name="Crabtree J."/>
            <person name="Gotia H.T."/>
            <person name="Virji A.Z."/>
            <person name="Reynes C."/>
            <person name="Colinge J."/>
            <person name="Kumar V."/>
            <person name="Lawres L."/>
            <person name="Pazzi J.E."/>
            <person name="Pablo J.V."/>
            <person name="Hung C."/>
            <person name="Brancato J."/>
            <person name="Kumari P."/>
            <person name="Orvis J."/>
            <person name="Tretina K."/>
            <person name="Chibucos M."/>
            <person name="Ott S."/>
            <person name="Sadzewicz L."/>
            <person name="Sengamalay N."/>
            <person name="Shetty A.C."/>
            <person name="Su Q."/>
            <person name="Tallon L."/>
            <person name="Fraser C.M."/>
            <person name="Frutos R."/>
            <person name="Molina D.M."/>
            <person name="Krause P.J."/>
            <person name="Ben Mamoun C."/>
        </authorList>
    </citation>
    <scope>NUCLEOTIDE SEQUENCE [LARGE SCALE GENOMIC DNA]</scope>
    <source>
        <strain evidence="1 2">RI</strain>
    </source>
</reference>
<dbReference type="RefSeq" id="XP_012650302.1">
    <property type="nucleotide sequence ID" value="XM_012794848.1"/>
</dbReference>
<dbReference type="GeneID" id="24426347"/>
<keyword evidence="2" id="KW-1185">Reference proteome</keyword>
<dbReference type="AlphaFoldDB" id="I7I9Z4"/>
<name>I7I9Z4_BABMR</name>
<dbReference type="EMBL" id="LN871599">
    <property type="protein sequence ID" value="CCF75894.1"/>
    <property type="molecule type" value="Genomic_DNA"/>
</dbReference>
<accession>I7I9Z4</accession>
<proteinExistence type="predicted"/>
<protein>
    <submittedName>
        <fullName evidence="1">Uncharacterized protein</fullName>
    </submittedName>
</protein>
<dbReference type="VEuPathDB" id="PiroplasmaDB:BmR1_04g08585"/>
<evidence type="ECO:0000313" key="2">
    <source>
        <dbReference type="Proteomes" id="UP000002899"/>
    </source>
</evidence>
<dbReference type="Proteomes" id="UP000002899">
    <property type="component" value="Chromosome IV"/>
</dbReference>